<evidence type="ECO:0000256" key="4">
    <source>
        <dbReference type="ARBA" id="ARBA00023002"/>
    </source>
</evidence>
<keyword evidence="2" id="KW-0285">Flavoprotein</keyword>
<dbReference type="InterPro" id="IPR006076">
    <property type="entry name" value="FAD-dep_OxRdtase"/>
</dbReference>
<feature type="domain" description="FAD dependent oxidoreductase" evidence="7">
    <location>
        <begin position="15"/>
        <end position="409"/>
    </location>
</feature>
<evidence type="ECO:0000256" key="1">
    <source>
        <dbReference type="ARBA" id="ARBA00001974"/>
    </source>
</evidence>
<organism evidence="8 9">
    <name type="scientific">Pseudonocardia acidicola</name>
    <dbReference type="NCBI Taxonomy" id="2724939"/>
    <lineage>
        <taxon>Bacteria</taxon>
        <taxon>Bacillati</taxon>
        <taxon>Actinomycetota</taxon>
        <taxon>Actinomycetes</taxon>
        <taxon>Pseudonocardiales</taxon>
        <taxon>Pseudonocardiaceae</taxon>
        <taxon>Pseudonocardia</taxon>
    </lineage>
</organism>
<dbReference type="Gene3D" id="3.50.50.60">
    <property type="entry name" value="FAD/NAD(P)-binding domain"/>
    <property type="match status" value="1"/>
</dbReference>
<protein>
    <submittedName>
        <fullName evidence="8">L-2-hydroxyglutarate oxidase</fullName>
        <ecNumber evidence="8">1.1.3.-</ecNumber>
    </submittedName>
</protein>
<evidence type="ECO:0000313" key="8">
    <source>
        <dbReference type="EMBL" id="NMH96668.1"/>
    </source>
</evidence>
<keyword evidence="4 8" id="KW-0560">Oxidoreductase</keyword>
<dbReference type="Gene3D" id="3.30.9.10">
    <property type="entry name" value="D-Amino Acid Oxidase, subunit A, domain 2"/>
    <property type="match status" value="1"/>
</dbReference>
<dbReference type="PANTHER" id="PTHR43104:SF2">
    <property type="entry name" value="L-2-HYDROXYGLUTARATE DEHYDROGENASE, MITOCHONDRIAL"/>
    <property type="match status" value="1"/>
</dbReference>
<keyword evidence="3" id="KW-0274">FAD</keyword>
<dbReference type="Proteomes" id="UP000820669">
    <property type="component" value="Unassembled WGS sequence"/>
</dbReference>
<dbReference type="SUPFAM" id="SSF51905">
    <property type="entry name" value="FAD/NAD(P)-binding domain"/>
    <property type="match status" value="1"/>
</dbReference>
<dbReference type="GO" id="GO:0016491">
    <property type="term" value="F:oxidoreductase activity"/>
    <property type="evidence" value="ECO:0007669"/>
    <property type="project" value="UniProtKB-KW"/>
</dbReference>
<evidence type="ECO:0000256" key="3">
    <source>
        <dbReference type="ARBA" id="ARBA00022827"/>
    </source>
</evidence>
<proteinExistence type="inferred from homology"/>
<accession>A0ABX1S506</accession>
<evidence type="ECO:0000256" key="2">
    <source>
        <dbReference type="ARBA" id="ARBA00022630"/>
    </source>
</evidence>
<evidence type="ECO:0000259" key="7">
    <source>
        <dbReference type="Pfam" id="PF01266"/>
    </source>
</evidence>
<dbReference type="Pfam" id="PF01266">
    <property type="entry name" value="DAO"/>
    <property type="match status" value="1"/>
</dbReference>
<gene>
    <name evidence="8" type="primary">lhgO</name>
    <name evidence="8" type="ORF">HF526_04965</name>
</gene>
<dbReference type="PANTHER" id="PTHR43104">
    <property type="entry name" value="L-2-HYDROXYGLUTARATE DEHYDROGENASE, MITOCHONDRIAL"/>
    <property type="match status" value="1"/>
</dbReference>
<evidence type="ECO:0000256" key="6">
    <source>
        <dbReference type="SAM" id="MobiDB-lite"/>
    </source>
</evidence>
<evidence type="ECO:0000313" key="9">
    <source>
        <dbReference type="Proteomes" id="UP000820669"/>
    </source>
</evidence>
<name>A0ABX1S506_9PSEU</name>
<comment type="similarity">
    <text evidence="5">Belongs to the L2HGDH family.</text>
</comment>
<reference evidence="8 9" key="1">
    <citation type="submission" date="2020-04" db="EMBL/GenBank/DDBJ databases">
        <authorList>
            <person name="Klaysubun C."/>
            <person name="Duangmal K."/>
            <person name="Lipun K."/>
        </authorList>
    </citation>
    <scope>NUCLEOTIDE SEQUENCE [LARGE SCALE GENOMIC DNA]</scope>
    <source>
        <strain evidence="8 9">K10HN5</strain>
    </source>
</reference>
<evidence type="ECO:0000256" key="5">
    <source>
        <dbReference type="ARBA" id="ARBA00037941"/>
    </source>
</evidence>
<dbReference type="NCBIfam" id="NF008726">
    <property type="entry name" value="PRK11728.1"/>
    <property type="match status" value="1"/>
</dbReference>
<comment type="cofactor">
    <cofactor evidence="1">
        <name>FAD</name>
        <dbReference type="ChEBI" id="CHEBI:57692"/>
    </cofactor>
</comment>
<dbReference type="EMBL" id="JAAXLA010000006">
    <property type="protein sequence ID" value="NMH96668.1"/>
    <property type="molecule type" value="Genomic_DNA"/>
</dbReference>
<dbReference type="RefSeq" id="WP_169380057.1">
    <property type="nucleotide sequence ID" value="NZ_JAAXLA010000006.1"/>
</dbReference>
<keyword evidence="9" id="KW-1185">Reference proteome</keyword>
<dbReference type="EC" id="1.1.3.-" evidence="8"/>
<dbReference type="InterPro" id="IPR036188">
    <property type="entry name" value="FAD/NAD-bd_sf"/>
</dbReference>
<sequence>MTPPAAALPPTPRFDVVVVGGGIVGLATAHAVARTGRSVAVVEREQRLAAHQTGNNSNVIHSGLYYAPGGLKARLAVAGCAETVAFCREHDLPHEVTGKLVVATEPEELPRMAELARRGKANGVEAHQLDQAGMREHEPHVRGIAALYVPSTGICDYRLIAEKIGELVAKEGGEIHTGRAVLRLVRRIDDVVVRTDGGDLLASRVVVCAGLRCDELAKASGADPGIRIVPFRGEYSGLKAPADQLVRGLIYPVPDPAFPFLGVHATRGVDGHVHAGPNAVLALAREGYSWGTVKPKELAASLAHPGMLRLARKHWRYGLGEVHRSLSREAMAKQIQRMLPDVRAEDLEPAGAGVRAQAVRPDGSLVDDFLFVDQPGVNGGGGPGSVLHVLNAPSPAATAALPIGREILERLTGERLAPAAPVRGNSRPGSYFRARAERSEAR</sequence>
<feature type="region of interest" description="Disordered" evidence="6">
    <location>
        <begin position="419"/>
        <end position="442"/>
    </location>
</feature>
<comment type="caution">
    <text evidence="8">The sequence shown here is derived from an EMBL/GenBank/DDBJ whole genome shotgun (WGS) entry which is preliminary data.</text>
</comment>